<reference evidence="1 2" key="1">
    <citation type="submission" date="2016-12" db="EMBL/GenBank/DDBJ databases">
        <authorList>
            <person name="Song W.-J."/>
            <person name="Kurnit D.M."/>
        </authorList>
    </citation>
    <scope>NUCLEOTIDE SEQUENCE [LARGE SCALE GENOMIC DNA]</scope>
    <source>
        <strain evidence="1 2">STM7296</strain>
    </source>
</reference>
<evidence type="ECO:0000313" key="2">
    <source>
        <dbReference type="Proteomes" id="UP000187012"/>
    </source>
</evidence>
<name>A0A1N7S2Z6_9BURK</name>
<gene>
    <name evidence="1" type="ORF">BN2475_320006</name>
</gene>
<keyword evidence="2" id="KW-1185">Reference proteome</keyword>
<sequence>MAPAQASQIRFDFAAFFLLEFRFAYFQPPVPKPLRRSGKDQAPWFQELERGSFRETFTAFELRISVLGVLSWHAYAK</sequence>
<organism evidence="1 2">
    <name type="scientific">Paraburkholderia ribeironis</name>
    <dbReference type="NCBI Taxonomy" id="1247936"/>
    <lineage>
        <taxon>Bacteria</taxon>
        <taxon>Pseudomonadati</taxon>
        <taxon>Pseudomonadota</taxon>
        <taxon>Betaproteobacteria</taxon>
        <taxon>Burkholderiales</taxon>
        <taxon>Burkholderiaceae</taxon>
        <taxon>Paraburkholderia</taxon>
    </lineage>
</organism>
<proteinExistence type="predicted"/>
<evidence type="ECO:0000313" key="1">
    <source>
        <dbReference type="EMBL" id="SIT41747.1"/>
    </source>
</evidence>
<dbReference type="STRING" id="1247936.BN2475_320006"/>
<dbReference type="EMBL" id="CYGX02000032">
    <property type="protein sequence ID" value="SIT41747.1"/>
    <property type="molecule type" value="Genomic_DNA"/>
</dbReference>
<dbReference type="AlphaFoldDB" id="A0A1N7S2Z6"/>
<accession>A0A1N7S2Z6</accession>
<protein>
    <submittedName>
        <fullName evidence="1">Uncharacterized protein</fullName>
    </submittedName>
</protein>
<dbReference type="Proteomes" id="UP000187012">
    <property type="component" value="Unassembled WGS sequence"/>
</dbReference>